<dbReference type="InterPro" id="IPR010093">
    <property type="entry name" value="SinI_DNA-bd"/>
</dbReference>
<gene>
    <name evidence="2" type="ORF">ABENE_22910</name>
</gene>
<evidence type="ECO:0000313" key="2">
    <source>
        <dbReference type="EMBL" id="ESQ79103.1"/>
    </source>
</evidence>
<comment type="caution">
    <text evidence="2">The sequence shown here is derived from an EMBL/GenBank/DDBJ whole genome shotgun (WGS) entry which is preliminary data.</text>
</comment>
<keyword evidence="3" id="KW-1185">Reference proteome</keyword>
<reference evidence="2 3" key="1">
    <citation type="journal article" date="2014" name="Nature">
        <title>Sequential evolution of bacterial morphology by co-option of a developmental regulator.</title>
        <authorList>
            <person name="Jiang C."/>
            <person name="Brown P.J."/>
            <person name="Ducret A."/>
            <person name="Brun Y.V."/>
        </authorList>
    </citation>
    <scope>NUCLEOTIDE SEQUENCE [LARGE SCALE GENOMIC DNA]</scope>
    <source>
        <strain evidence="2 3">DSM 16100</strain>
    </source>
</reference>
<proteinExistence type="predicted"/>
<dbReference type="InterPro" id="IPR041657">
    <property type="entry name" value="HTH_17"/>
</dbReference>
<protein>
    <recommendedName>
        <fullName evidence="1">Helix-turn-helix domain-containing protein</fullName>
    </recommendedName>
</protein>
<dbReference type="EMBL" id="AWGB01000111">
    <property type="protein sequence ID" value="ESQ79103.1"/>
    <property type="molecule type" value="Genomic_DNA"/>
</dbReference>
<accession>V4QIW2</accession>
<evidence type="ECO:0000313" key="3">
    <source>
        <dbReference type="Proteomes" id="UP000017837"/>
    </source>
</evidence>
<organism evidence="2 3">
    <name type="scientific">Asticcacaulis benevestitus DSM 16100 = ATCC BAA-896</name>
    <dbReference type="NCBI Taxonomy" id="1121022"/>
    <lineage>
        <taxon>Bacteria</taxon>
        <taxon>Pseudomonadati</taxon>
        <taxon>Pseudomonadota</taxon>
        <taxon>Alphaproteobacteria</taxon>
        <taxon>Caulobacterales</taxon>
        <taxon>Caulobacteraceae</taxon>
        <taxon>Asticcacaulis</taxon>
    </lineage>
</organism>
<dbReference type="PATRIC" id="fig|1121022.4.peg.4688"/>
<sequence length="110" mass="12081">MILFGLEGYPMPDTNDKISYRIDEAVKASGLGRSFLYERIAEGALRSVKVGGRRLIMRRDLLEFIDGGNLEKAPAPPAPAIVPATKPDVSGLPQWTQLELPLKAGRLHLK</sequence>
<feature type="domain" description="Helix-turn-helix" evidence="1">
    <location>
        <begin position="20"/>
        <end position="67"/>
    </location>
</feature>
<dbReference type="NCBIfam" id="TIGR01764">
    <property type="entry name" value="excise"/>
    <property type="match status" value="1"/>
</dbReference>
<dbReference type="GO" id="GO:0003677">
    <property type="term" value="F:DNA binding"/>
    <property type="evidence" value="ECO:0007669"/>
    <property type="project" value="InterPro"/>
</dbReference>
<dbReference type="STRING" id="1121022.GCA_000376105_04497"/>
<dbReference type="AlphaFoldDB" id="V4QIW2"/>
<name>V4QIW2_9CAUL</name>
<dbReference type="Proteomes" id="UP000017837">
    <property type="component" value="Unassembled WGS sequence"/>
</dbReference>
<evidence type="ECO:0000259" key="1">
    <source>
        <dbReference type="Pfam" id="PF12728"/>
    </source>
</evidence>
<dbReference type="OrthoDB" id="7173980at2"/>
<dbReference type="eggNOG" id="ENOG502ZT49">
    <property type="taxonomic scope" value="Bacteria"/>
</dbReference>
<dbReference type="Pfam" id="PF12728">
    <property type="entry name" value="HTH_17"/>
    <property type="match status" value="1"/>
</dbReference>